<dbReference type="RefSeq" id="XP_015188990.1">
    <property type="nucleotide sequence ID" value="XM_015333504.1"/>
</dbReference>
<dbReference type="InterPro" id="IPR000884">
    <property type="entry name" value="TSP1_rpt"/>
</dbReference>
<dbReference type="SMART" id="SM00209">
    <property type="entry name" value="TSP1"/>
    <property type="match status" value="1"/>
</dbReference>
<evidence type="ECO:0000256" key="2">
    <source>
        <dbReference type="ARBA" id="ARBA00023157"/>
    </source>
</evidence>
<proteinExistence type="predicted"/>
<evidence type="ECO:0000256" key="1">
    <source>
        <dbReference type="ARBA" id="ARBA00022729"/>
    </source>
</evidence>
<dbReference type="Gene3D" id="2.20.100.10">
    <property type="entry name" value="Thrombospondin type-1 (TSP1) repeat"/>
    <property type="match status" value="1"/>
</dbReference>
<dbReference type="InterPro" id="IPR001212">
    <property type="entry name" value="Somatomedin_B_dom"/>
</dbReference>
<reference evidence="7" key="1">
    <citation type="submission" date="2025-08" db="UniProtKB">
        <authorList>
            <consortium name="RefSeq"/>
        </authorList>
    </citation>
    <scope>IDENTIFICATION</scope>
    <source>
        <tissue evidence="7">Whole body</tissue>
    </source>
</reference>
<dbReference type="Pfam" id="PF19028">
    <property type="entry name" value="TSP1_spondin"/>
    <property type="match status" value="1"/>
</dbReference>
<dbReference type="Gene3D" id="4.10.410.20">
    <property type="match status" value="1"/>
</dbReference>
<keyword evidence="2" id="KW-1015">Disulfide bond</keyword>
<dbReference type="PANTHER" id="PTHR20920">
    <property type="entry name" value="RPE-SPONDIN"/>
    <property type="match status" value="1"/>
</dbReference>
<evidence type="ECO:0000313" key="6">
    <source>
        <dbReference type="Proteomes" id="UP000694924"/>
    </source>
</evidence>
<keyword evidence="1" id="KW-0732">Signal</keyword>
<evidence type="ECO:0000256" key="3">
    <source>
        <dbReference type="ARBA" id="ARBA00023180"/>
    </source>
</evidence>
<accession>A0ABM1J952</accession>
<feature type="region of interest" description="Disordered" evidence="4">
    <location>
        <begin position="357"/>
        <end position="438"/>
    </location>
</feature>
<dbReference type="PROSITE" id="PS00524">
    <property type="entry name" value="SMB_1"/>
    <property type="match status" value="1"/>
</dbReference>
<dbReference type="InterPro" id="IPR039942">
    <property type="entry name" value="SBSPO"/>
</dbReference>
<feature type="domain" description="SMB" evidence="5">
    <location>
        <begin position="34"/>
        <end position="95"/>
    </location>
</feature>
<dbReference type="PROSITE" id="PS50958">
    <property type="entry name" value="SMB_2"/>
    <property type="match status" value="1"/>
</dbReference>
<feature type="compositionally biased region" description="Low complexity" evidence="4">
    <location>
        <begin position="239"/>
        <end position="259"/>
    </location>
</feature>
<evidence type="ECO:0000259" key="5">
    <source>
        <dbReference type="PROSITE" id="PS50958"/>
    </source>
</evidence>
<feature type="region of interest" description="Disordered" evidence="4">
    <location>
        <begin position="221"/>
        <end position="259"/>
    </location>
</feature>
<dbReference type="Pfam" id="PF01033">
    <property type="entry name" value="Somatomedin_B"/>
    <property type="match status" value="1"/>
</dbReference>
<keyword evidence="6" id="KW-1185">Reference proteome</keyword>
<feature type="compositionally biased region" description="Basic residues" evidence="4">
    <location>
        <begin position="412"/>
        <end position="431"/>
    </location>
</feature>
<dbReference type="InterPro" id="IPR036383">
    <property type="entry name" value="TSP1_rpt_sf"/>
</dbReference>
<dbReference type="PROSITE" id="PS50092">
    <property type="entry name" value="TSP1"/>
    <property type="match status" value="1"/>
</dbReference>
<dbReference type="InterPro" id="IPR044004">
    <property type="entry name" value="TSP1_spondin_dom"/>
</dbReference>
<dbReference type="GeneID" id="107073073"/>
<dbReference type="Proteomes" id="UP000694924">
    <property type="component" value="Unplaced"/>
</dbReference>
<evidence type="ECO:0000313" key="7">
    <source>
        <dbReference type="RefSeq" id="XP_015188990.1"/>
    </source>
</evidence>
<evidence type="ECO:0000256" key="4">
    <source>
        <dbReference type="SAM" id="MobiDB-lite"/>
    </source>
</evidence>
<protein>
    <submittedName>
        <fullName evidence="7">FNIP repeat-containing protein DDB_G0290617</fullName>
    </submittedName>
</protein>
<feature type="compositionally biased region" description="Low complexity" evidence="4">
    <location>
        <begin position="361"/>
        <end position="374"/>
    </location>
</feature>
<dbReference type="PANTHER" id="PTHR20920:SF5">
    <property type="entry name" value="SMB DOMAIN-CONTAINING PROTEIN"/>
    <property type="match status" value="1"/>
</dbReference>
<feature type="compositionally biased region" description="Basic and acidic residues" evidence="4">
    <location>
        <begin position="390"/>
        <end position="411"/>
    </location>
</feature>
<dbReference type="SUPFAM" id="SSF82895">
    <property type="entry name" value="TSP-1 type 1 repeat"/>
    <property type="match status" value="1"/>
</dbReference>
<name>A0ABM1J952_POLDO</name>
<keyword evidence="3" id="KW-0325">Glycoprotein</keyword>
<gene>
    <name evidence="7" type="primary">LOC107073073</name>
</gene>
<organism evidence="6 7">
    <name type="scientific">Polistes dominula</name>
    <name type="common">European paper wasp</name>
    <name type="synonym">Vespa dominula</name>
    <dbReference type="NCBI Taxonomy" id="743375"/>
    <lineage>
        <taxon>Eukaryota</taxon>
        <taxon>Metazoa</taxon>
        <taxon>Ecdysozoa</taxon>
        <taxon>Arthropoda</taxon>
        <taxon>Hexapoda</taxon>
        <taxon>Insecta</taxon>
        <taxon>Pterygota</taxon>
        <taxon>Neoptera</taxon>
        <taxon>Endopterygota</taxon>
        <taxon>Hymenoptera</taxon>
        <taxon>Apocrita</taxon>
        <taxon>Aculeata</taxon>
        <taxon>Vespoidea</taxon>
        <taxon>Vespidae</taxon>
        <taxon>Polistinae</taxon>
        <taxon>Polistini</taxon>
        <taxon>Polistes</taxon>
    </lineage>
</organism>
<sequence>MMLIKKMMDVTMIFDLLKLKIIILGLILYIDTSQAGSCSAAKLCCQGRDSGCVIQKESPNAIIESPRDKPCYCDHACLKLADCCDDFKETCGVVDCTVSEWSEWSACNTGCGSGTQKRTRSIRNSEKNGGKHCPRLDQIRSCRSFQSCHSGILRPLLHDRSVTLLSFLPAGYNGSEVGIGNEIPKISHRCVAFTIVRASKACKRISSSLAEGTRICVERQEDDMEEDKQMKNEQENDGINISNSNSINNNNNNNNNRMTSSISRIKSSISNSITSSSSSIKEGRRRGGKLFVGIGRWKLSTSVDAGSAVRIAMNSSCHGKWIGDSRHLIDCYDPTCTDNTNTTTRLRVDKRLRRSLRFNDNHNNNNHNHNNIINDKSHDDNDNDNDNEDYNNKKDHNEDDNYLRRTKTIKERCRRRRRARRRKRSRRRRQHDHFIVKS</sequence>